<protein>
    <submittedName>
        <fullName evidence="3">Hsp70 family protein</fullName>
    </submittedName>
</protein>
<dbReference type="PANTHER" id="PTHR19375">
    <property type="entry name" value="HEAT SHOCK PROTEIN 70KDA"/>
    <property type="match status" value="1"/>
</dbReference>
<dbReference type="PRINTS" id="PR00301">
    <property type="entry name" value="HEATSHOCK70"/>
</dbReference>
<keyword evidence="2" id="KW-0067">ATP-binding</keyword>
<accession>A0ABY5MWJ0</accession>
<dbReference type="Gene3D" id="3.30.420.40">
    <property type="match status" value="4"/>
</dbReference>
<gene>
    <name evidence="3" type="ORF">M1K48_07215</name>
</gene>
<evidence type="ECO:0000313" key="3">
    <source>
        <dbReference type="EMBL" id="UUR06751.1"/>
    </source>
</evidence>
<keyword evidence="4" id="KW-1185">Reference proteome</keyword>
<dbReference type="Proteomes" id="UP000831921">
    <property type="component" value="Chromosome"/>
</dbReference>
<evidence type="ECO:0000313" key="4">
    <source>
        <dbReference type="Proteomes" id="UP000831921"/>
    </source>
</evidence>
<dbReference type="Gene3D" id="3.90.640.10">
    <property type="entry name" value="Actin, Chain A, domain 4"/>
    <property type="match status" value="2"/>
</dbReference>
<dbReference type="RefSeq" id="WP_249453912.1">
    <property type="nucleotide sequence ID" value="NZ_CP097253.1"/>
</dbReference>
<dbReference type="InterPro" id="IPR043129">
    <property type="entry name" value="ATPase_NBD"/>
</dbReference>
<evidence type="ECO:0000256" key="1">
    <source>
        <dbReference type="ARBA" id="ARBA00022741"/>
    </source>
</evidence>
<sequence length="429" mass="46634">MTLPIQPAVLGIDFGTTNSVAAIAVDGVASLIPLRGPEGADPVFRSALCFWEDESGIAVEAGPWAVDEYLAYPEGSRFIQSFKTVAASSHFLHASIFDRRYRFEDLGALFLEKMMQRSGGAMEQRDRRVIVGRPVVFAGHRPDEGLARERYNAVFAGLGADISYVYEPLGAAFSFASELRNAATVLVADFGGGTSDFSIVRIEEPGRVKRCTPLSHAGVGIAGDRFDRRILDNVVLPLLGKGGQYRSFDKVLEIPSGWFAEFADWSRLAFMRNRKTLAELAKLQRSAIDPVPIERMVSIIEQELGYALYEAVGKVKRALSSAEIANFSFSGGGLSIEAEVTRADFERWIAPDLARIEEAVDLALSRAGIGTAEIDRVFLTGGSSLIPRVRHLFSERFGADRIASGNELTSIAHGLALIGSEPDLSAWAI</sequence>
<dbReference type="InterPro" id="IPR013126">
    <property type="entry name" value="Hsp_70_fam"/>
</dbReference>
<organism evidence="3 4">
    <name type="scientific">Sphingomonas glaciei</name>
    <dbReference type="NCBI Taxonomy" id="2938948"/>
    <lineage>
        <taxon>Bacteria</taxon>
        <taxon>Pseudomonadati</taxon>
        <taxon>Pseudomonadota</taxon>
        <taxon>Alphaproteobacteria</taxon>
        <taxon>Sphingomonadales</taxon>
        <taxon>Sphingomonadaceae</taxon>
        <taxon>Sphingomonas</taxon>
    </lineage>
</organism>
<reference evidence="3 4" key="1">
    <citation type="submission" date="2022-05" db="EMBL/GenBank/DDBJ databases">
        <title>S8-45 Sphingomonas ultraviolaceadurans.</title>
        <authorList>
            <person name="Liu Y."/>
        </authorList>
    </citation>
    <scope>NUCLEOTIDE SEQUENCE [LARGE SCALE GENOMIC DNA]</scope>
    <source>
        <strain evidence="3 4">S8-45</strain>
    </source>
</reference>
<evidence type="ECO:0000256" key="2">
    <source>
        <dbReference type="ARBA" id="ARBA00022840"/>
    </source>
</evidence>
<name>A0ABY5MWJ0_9SPHN</name>
<dbReference type="Pfam" id="PF00012">
    <property type="entry name" value="HSP70"/>
    <property type="match status" value="2"/>
</dbReference>
<dbReference type="CDD" id="cd10231">
    <property type="entry name" value="ASKHA_NBD_HSP70_YegD-like"/>
    <property type="match status" value="1"/>
</dbReference>
<dbReference type="SUPFAM" id="SSF53067">
    <property type="entry name" value="Actin-like ATPase domain"/>
    <property type="match status" value="2"/>
</dbReference>
<proteinExistence type="predicted"/>
<keyword evidence="1" id="KW-0547">Nucleotide-binding</keyword>
<dbReference type="InterPro" id="IPR042054">
    <property type="entry name" value="YegD-like"/>
</dbReference>
<dbReference type="EMBL" id="CP097253">
    <property type="protein sequence ID" value="UUR06751.1"/>
    <property type="molecule type" value="Genomic_DNA"/>
</dbReference>